<keyword evidence="1" id="KW-0472">Membrane</keyword>
<sequence length="312" mass="35245">MENSKTNNAKFAFYYMLSLVALVFMATGTGMVIFQVINKYVVDQLREFQTRFSPDTLKYAISMLVVATPIFYLVMRQIFKSLLASQLDKESGVRRWLVYFILLVSAVIVLGTLVNILNNFLNGELTLKFILKALTVGGIAATVFSFYLYDIRRGEVLNERDNIIIIYFYGSLAIIVATFIFSLFIMESPATTRNRKLDNVIISNFDQIVSTIDSYYSGKGVLPVSLDEMRKEYNYLSDDVFVDPATGVKFDYRIKSQDEYELCAAFRLTGEADDHDSLGNLSQRWPHAVGYQCLSQKAHDASPSGSPVKIGL</sequence>
<gene>
    <name evidence="3" type="ORF">COV85_01070</name>
</gene>
<dbReference type="InterPro" id="IPR043728">
    <property type="entry name" value="DUF5671"/>
</dbReference>
<comment type="caution">
    <text evidence="3">The sequence shown here is derived from an EMBL/GenBank/DDBJ whole genome shotgun (WGS) entry which is preliminary data.</text>
</comment>
<feature type="transmembrane region" description="Helical" evidence="1">
    <location>
        <begin position="57"/>
        <end position="75"/>
    </location>
</feature>
<dbReference type="Pfam" id="PF18920">
    <property type="entry name" value="DUF5671"/>
    <property type="match status" value="1"/>
</dbReference>
<reference evidence="3 4" key="1">
    <citation type="submission" date="2017-09" db="EMBL/GenBank/DDBJ databases">
        <title>Depth-based differentiation of microbial function through sediment-hosted aquifers and enrichment of novel symbionts in the deep terrestrial subsurface.</title>
        <authorList>
            <person name="Probst A.J."/>
            <person name="Ladd B."/>
            <person name="Jarett J.K."/>
            <person name="Geller-Mcgrath D.E."/>
            <person name="Sieber C.M."/>
            <person name="Emerson J.B."/>
            <person name="Anantharaman K."/>
            <person name="Thomas B.C."/>
            <person name="Malmstrom R."/>
            <person name="Stieglmeier M."/>
            <person name="Klingl A."/>
            <person name="Woyke T."/>
            <person name="Ryan C.M."/>
            <person name="Banfield J.F."/>
        </authorList>
    </citation>
    <scope>NUCLEOTIDE SEQUENCE [LARGE SCALE GENOMIC DNA]</scope>
    <source>
        <strain evidence="3">CG11_big_fil_rev_8_21_14_0_20_44_10</strain>
    </source>
</reference>
<feature type="transmembrane region" description="Helical" evidence="1">
    <location>
        <begin position="163"/>
        <end position="186"/>
    </location>
</feature>
<evidence type="ECO:0000256" key="1">
    <source>
        <dbReference type="SAM" id="Phobius"/>
    </source>
</evidence>
<dbReference type="EMBL" id="PCVN01000030">
    <property type="protein sequence ID" value="PIQ74619.1"/>
    <property type="molecule type" value="Genomic_DNA"/>
</dbReference>
<name>A0A2H0KR56_9BACT</name>
<feature type="transmembrane region" description="Helical" evidence="1">
    <location>
        <begin position="129"/>
        <end position="151"/>
    </location>
</feature>
<accession>A0A2H0KR56</accession>
<evidence type="ECO:0000313" key="3">
    <source>
        <dbReference type="EMBL" id="PIQ74619.1"/>
    </source>
</evidence>
<evidence type="ECO:0000313" key="4">
    <source>
        <dbReference type="Proteomes" id="UP000231550"/>
    </source>
</evidence>
<feature type="transmembrane region" description="Helical" evidence="1">
    <location>
        <begin position="12"/>
        <end position="37"/>
    </location>
</feature>
<dbReference type="Proteomes" id="UP000231550">
    <property type="component" value="Unassembled WGS sequence"/>
</dbReference>
<protein>
    <recommendedName>
        <fullName evidence="2">DUF5671 domain-containing protein</fullName>
    </recommendedName>
</protein>
<evidence type="ECO:0000259" key="2">
    <source>
        <dbReference type="Pfam" id="PF18920"/>
    </source>
</evidence>
<feature type="domain" description="DUF5671" evidence="2">
    <location>
        <begin position="12"/>
        <end position="144"/>
    </location>
</feature>
<keyword evidence="1" id="KW-0812">Transmembrane</keyword>
<keyword evidence="1" id="KW-1133">Transmembrane helix</keyword>
<proteinExistence type="predicted"/>
<dbReference type="AlphaFoldDB" id="A0A2H0KR56"/>
<organism evidence="3 4">
    <name type="scientific">Candidatus Portnoybacteria bacterium CG11_big_fil_rev_8_21_14_0_20_44_10</name>
    <dbReference type="NCBI Taxonomy" id="1974818"/>
    <lineage>
        <taxon>Bacteria</taxon>
        <taxon>Candidatus Portnoyibacteriota</taxon>
    </lineage>
</organism>
<feature type="transmembrane region" description="Helical" evidence="1">
    <location>
        <begin position="96"/>
        <end position="117"/>
    </location>
</feature>